<name>A0A6I3LN63_9FLAO</name>
<keyword evidence="3" id="KW-1185">Reference proteome</keyword>
<dbReference type="GO" id="GO:0016301">
    <property type="term" value="F:kinase activity"/>
    <property type="evidence" value="ECO:0007669"/>
    <property type="project" value="UniProtKB-KW"/>
</dbReference>
<dbReference type="SUPFAM" id="SSF52540">
    <property type="entry name" value="P-loop containing nucleoside triphosphate hydrolases"/>
    <property type="match status" value="1"/>
</dbReference>
<keyword evidence="1" id="KW-0812">Transmembrane</keyword>
<keyword evidence="1" id="KW-1133">Transmembrane helix</keyword>
<dbReference type="AlphaFoldDB" id="A0A6I3LN63"/>
<sequence length="195" mass="22594">MYTPQHLFRGFLFLYLSIMVALHHLGNRICIIGLSSSGKSTLAQALGNKLNLNILHLDQIAHIPNTDWIPRDKALMTADHQTFLSDHTDWVIEGNYSFLMPERFKEATCIIWLDFSPIGALYRYIKRSITHRDTRPGNLDGAESQFSMKMVKYILFEAPKKSPKYVELINNSTATFIHIRSFKELMKWYKVWGLS</sequence>
<evidence type="ECO:0000256" key="1">
    <source>
        <dbReference type="SAM" id="Phobius"/>
    </source>
</evidence>
<feature type="transmembrane region" description="Helical" evidence="1">
    <location>
        <begin position="7"/>
        <end position="26"/>
    </location>
</feature>
<dbReference type="EMBL" id="WMJX01000013">
    <property type="protein sequence ID" value="MTG98031.1"/>
    <property type="molecule type" value="Genomic_DNA"/>
</dbReference>
<reference evidence="2 3" key="1">
    <citation type="submission" date="2019-11" db="EMBL/GenBank/DDBJ databases">
        <title>Genome of Strain BIT-d1.</title>
        <authorList>
            <person name="Yang Y."/>
        </authorList>
    </citation>
    <scope>NUCLEOTIDE SEQUENCE [LARGE SCALE GENOMIC DNA]</scope>
    <source>
        <strain evidence="2 3">BIT-d1</strain>
    </source>
</reference>
<dbReference type="Gene3D" id="3.40.50.300">
    <property type="entry name" value="P-loop containing nucleotide triphosphate hydrolases"/>
    <property type="match status" value="1"/>
</dbReference>
<proteinExistence type="predicted"/>
<dbReference type="PANTHER" id="PTHR37816">
    <property type="entry name" value="YALI0E33011P"/>
    <property type="match status" value="1"/>
</dbReference>
<accession>A0A6I3LN63</accession>
<protein>
    <submittedName>
        <fullName evidence="2">Adenylate kinase</fullName>
    </submittedName>
</protein>
<keyword evidence="1" id="KW-0472">Membrane</keyword>
<dbReference type="InterPro" id="IPR052922">
    <property type="entry name" value="Cytidylate_Kinase-2"/>
</dbReference>
<dbReference type="InterPro" id="IPR027417">
    <property type="entry name" value="P-loop_NTPase"/>
</dbReference>
<comment type="caution">
    <text evidence="2">The sequence shown here is derived from an EMBL/GenBank/DDBJ whole genome shotgun (WGS) entry which is preliminary data.</text>
</comment>
<evidence type="ECO:0000313" key="2">
    <source>
        <dbReference type="EMBL" id="MTG98031.1"/>
    </source>
</evidence>
<keyword evidence="2" id="KW-0418">Kinase</keyword>
<evidence type="ECO:0000313" key="3">
    <source>
        <dbReference type="Proteomes" id="UP000438760"/>
    </source>
</evidence>
<dbReference type="Proteomes" id="UP000438760">
    <property type="component" value="Unassembled WGS sequence"/>
</dbReference>
<dbReference type="PANTHER" id="PTHR37816:SF3">
    <property type="entry name" value="MODULATES DNA TOPOLOGY"/>
    <property type="match status" value="1"/>
</dbReference>
<gene>
    <name evidence="2" type="ORF">GJV76_07780</name>
</gene>
<organism evidence="2 3">
    <name type="scientific">Myroides albus</name>
    <dbReference type="NCBI Taxonomy" id="2562892"/>
    <lineage>
        <taxon>Bacteria</taxon>
        <taxon>Pseudomonadati</taxon>
        <taxon>Bacteroidota</taxon>
        <taxon>Flavobacteriia</taxon>
        <taxon>Flavobacteriales</taxon>
        <taxon>Flavobacteriaceae</taxon>
        <taxon>Myroides</taxon>
    </lineage>
</organism>
<keyword evidence="2" id="KW-0808">Transferase</keyword>
<dbReference type="OrthoDB" id="1201990at2"/>